<dbReference type="InterPro" id="IPR026870">
    <property type="entry name" value="Zinc_ribbon_dom"/>
</dbReference>
<dbReference type="AlphaFoldDB" id="A0A0T7P0Z6"/>
<dbReference type="RefSeq" id="WP_049677771.1">
    <property type="nucleotide sequence ID" value="NZ_CGBR01000003.1"/>
</dbReference>
<protein>
    <recommendedName>
        <fullName evidence="1">Zinc-ribbon domain-containing protein</fullName>
    </recommendedName>
</protein>
<feature type="domain" description="Zinc-ribbon" evidence="1">
    <location>
        <begin position="2"/>
        <end position="23"/>
    </location>
</feature>
<dbReference type="Pfam" id="PF13240">
    <property type="entry name" value="Zn_Ribbon_1"/>
    <property type="match status" value="1"/>
</dbReference>
<organism evidence="2 3">
    <name type="scientific">Yersinia enterocolitica</name>
    <dbReference type="NCBI Taxonomy" id="630"/>
    <lineage>
        <taxon>Bacteria</taxon>
        <taxon>Pseudomonadati</taxon>
        <taxon>Pseudomonadota</taxon>
        <taxon>Gammaproteobacteria</taxon>
        <taxon>Enterobacterales</taxon>
        <taxon>Yersiniaceae</taxon>
        <taxon>Yersinia</taxon>
    </lineage>
</organism>
<accession>A0A0T7P0Z6</accession>
<gene>
    <name evidence="2" type="ORF">ERS137941_00818</name>
</gene>
<evidence type="ECO:0000313" key="3">
    <source>
        <dbReference type="Proteomes" id="UP000048841"/>
    </source>
</evidence>
<sequence length="171" mass="19117">MFCSECGKEISNTDKFCNSCGKEQVISPAEDKGINETASAWIAKKNRKSEPNVSESLGQKIITKPNPVNSFKFKYRYLFLAAIAFAVIKTNFYDEPSKPVTPEEKAIADAKREQRDRLGQASVIASGYRCPDPVSVTLNYDGSFRIMCDDDLLTYIMKEDLHTGKVTVEPD</sequence>
<proteinExistence type="predicted"/>
<dbReference type="OrthoDB" id="3193439at2"/>
<dbReference type="EMBL" id="CGBR01000003">
    <property type="protein sequence ID" value="CFQ55006.1"/>
    <property type="molecule type" value="Genomic_DNA"/>
</dbReference>
<dbReference type="GeneID" id="89596807"/>
<dbReference type="Proteomes" id="UP000048841">
    <property type="component" value="Unassembled WGS sequence"/>
</dbReference>
<evidence type="ECO:0000259" key="1">
    <source>
        <dbReference type="Pfam" id="PF13240"/>
    </source>
</evidence>
<reference evidence="2 3" key="1">
    <citation type="submission" date="2015-03" db="EMBL/GenBank/DDBJ databases">
        <authorList>
            <person name="Murphy D."/>
        </authorList>
    </citation>
    <scope>NUCLEOTIDE SEQUENCE [LARGE SCALE GENOMIC DNA]</scope>
    <source>
        <strain evidence="2 3">IP26249</strain>
    </source>
</reference>
<evidence type="ECO:0000313" key="2">
    <source>
        <dbReference type="EMBL" id="CFQ55006.1"/>
    </source>
</evidence>
<name>A0A0T7P0Z6_YEREN</name>